<keyword evidence="2" id="KW-1185">Reference proteome</keyword>
<accession>A0ABV9B6T0</accession>
<comment type="caution">
    <text evidence="1">The sequence shown here is derived from an EMBL/GenBank/DDBJ whole genome shotgun (WGS) entry which is preliminary data.</text>
</comment>
<protein>
    <submittedName>
        <fullName evidence="1">Uncharacterized protein</fullName>
    </submittedName>
</protein>
<name>A0ABV9B6T0_9ACTN</name>
<reference evidence="2" key="1">
    <citation type="journal article" date="2019" name="Int. J. Syst. Evol. Microbiol.">
        <title>The Global Catalogue of Microorganisms (GCM) 10K type strain sequencing project: providing services to taxonomists for standard genome sequencing and annotation.</title>
        <authorList>
            <consortium name="The Broad Institute Genomics Platform"/>
            <consortium name="The Broad Institute Genome Sequencing Center for Infectious Disease"/>
            <person name="Wu L."/>
            <person name="Ma J."/>
        </authorList>
    </citation>
    <scope>NUCLEOTIDE SEQUENCE [LARGE SCALE GENOMIC DNA]</scope>
    <source>
        <strain evidence="2">CGMCC 4.7177</strain>
    </source>
</reference>
<proteinExistence type="predicted"/>
<evidence type="ECO:0000313" key="2">
    <source>
        <dbReference type="Proteomes" id="UP001595839"/>
    </source>
</evidence>
<evidence type="ECO:0000313" key="1">
    <source>
        <dbReference type="EMBL" id="MFC4506703.1"/>
    </source>
</evidence>
<organism evidence="1 2">
    <name type="scientific">Streptomyces vulcanius</name>
    <dbReference type="NCBI Taxonomy" id="1441876"/>
    <lineage>
        <taxon>Bacteria</taxon>
        <taxon>Bacillati</taxon>
        <taxon>Actinomycetota</taxon>
        <taxon>Actinomycetes</taxon>
        <taxon>Kitasatosporales</taxon>
        <taxon>Streptomycetaceae</taxon>
        <taxon>Streptomyces</taxon>
    </lineage>
</organism>
<gene>
    <name evidence="1" type="ORF">ACFPIH_45890</name>
</gene>
<dbReference type="EMBL" id="JBHSFK010000046">
    <property type="protein sequence ID" value="MFC4506703.1"/>
    <property type="molecule type" value="Genomic_DNA"/>
</dbReference>
<dbReference type="Proteomes" id="UP001595839">
    <property type="component" value="Unassembled WGS sequence"/>
</dbReference>
<dbReference type="RefSeq" id="WP_381184975.1">
    <property type="nucleotide sequence ID" value="NZ_JBHSFK010000046.1"/>
</dbReference>
<sequence length="393" mass="42323">MDHDTLPTLALLADAHHLATLSGIDPDVLAAGHPLDYPAHMVLREIHRHQGPDATEAFLAGPDTRAALLAEAIRRLRSTDYQALAEHGITPDTVTTSPREALQAAQALLPGTEQGRQEDDLALWANSRSFAALRIDEPAAFTRYGHRFRPTIEIAASSYGRGYYAFSVPGNDGFLMQPAAIAVVARVYAHLARTSPGDLPSGLTAAQRIGIGRLTALDAWYQGPIEDLLSEMFTAHEAGHTLRMDGHAPLRDLLTKTGHDPDEAFQHGFPTPHQLKAWSRLQAGTASTADITFVLGDALANATSALVLPPGDPISAVRAAYLWQIISPPRPTGAPRGIATSLRLEERIAVDELLDDLTTLFQAAHTQPATVAQRIQALEHTSWALLQQHTSAA</sequence>